<dbReference type="Proteomes" id="UP000445582">
    <property type="component" value="Unassembled WGS sequence"/>
</dbReference>
<evidence type="ECO:0000256" key="5">
    <source>
        <dbReference type="ARBA" id="ARBA00023186"/>
    </source>
</evidence>
<comment type="caution">
    <text evidence="7">The sequence shown here is derived from an EMBL/GenBank/DDBJ whole genome shotgun (WGS) entry which is preliminary data.</text>
</comment>
<accession>A0A844YKB9</accession>
<evidence type="ECO:0000256" key="3">
    <source>
        <dbReference type="ARBA" id="ARBA00022927"/>
    </source>
</evidence>
<comment type="subunit">
    <text evidence="6">Homotetramer, a dimer of dimers. One homotetramer interacts with 1 SecA dimer.</text>
</comment>
<dbReference type="GO" id="GO:0051082">
    <property type="term" value="F:unfolded protein binding"/>
    <property type="evidence" value="ECO:0007669"/>
    <property type="project" value="InterPro"/>
</dbReference>
<comment type="function">
    <text evidence="6">One of the proteins required for the normal export of preproteins out of the cell cytoplasm. It is a molecular chaperone that binds to a subset of precursor proteins, maintaining them in a translocation-competent state. It also specifically binds to its receptor SecA.</text>
</comment>
<dbReference type="InterPro" id="IPR003708">
    <property type="entry name" value="SecB"/>
</dbReference>
<dbReference type="PANTHER" id="PTHR36918:SF1">
    <property type="entry name" value="PROTEIN-EXPORT PROTEIN SECB"/>
    <property type="match status" value="1"/>
</dbReference>
<dbReference type="PRINTS" id="PR01594">
    <property type="entry name" value="SECBCHAPRONE"/>
</dbReference>
<keyword evidence="2 6" id="KW-0813">Transport</keyword>
<dbReference type="NCBIfam" id="TIGR00809">
    <property type="entry name" value="secB"/>
    <property type="match status" value="1"/>
</dbReference>
<gene>
    <name evidence="6 7" type="primary">secB</name>
    <name evidence="7" type="ORF">GRI48_10205</name>
</gene>
<keyword evidence="3 6" id="KW-0653">Protein transport</keyword>
<dbReference type="GO" id="GO:0006457">
    <property type="term" value="P:protein folding"/>
    <property type="evidence" value="ECO:0007669"/>
    <property type="project" value="UniProtKB-UniRule"/>
</dbReference>
<dbReference type="GO" id="GO:0015031">
    <property type="term" value="P:protein transport"/>
    <property type="evidence" value="ECO:0007669"/>
    <property type="project" value="UniProtKB-UniRule"/>
</dbReference>
<organism evidence="7 8">
    <name type="scientific">Qipengyuania oceanensis</name>
    <dbReference type="NCBI Taxonomy" id="1463597"/>
    <lineage>
        <taxon>Bacteria</taxon>
        <taxon>Pseudomonadati</taxon>
        <taxon>Pseudomonadota</taxon>
        <taxon>Alphaproteobacteria</taxon>
        <taxon>Sphingomonadales</taxon>
        <taxon>Erythrobacteraceae</taxon>
        <taxon>Qipengyuania</taxon>
    </lineage>
</organism>
<dbReference type="OrthoDB" id="9795145at2"/>
<dbReference type="Pfam" id="PF02556">
    <property type="entry name" value="SecB"/>
    <property type="match status" value="1"/>
</dbReference>
<dbReference type="AlphaFoldDB" id="A0A844YKB9"/>
<reference evidence="7 8" key="1">
    <citation type="submission" date="2019-12" db="EMBL/GenBank/DDBJ databases">
        <title>Genomic-based taxomic classification of the family Erythrobacteraceae.</title>
        <authorList>
            <person name="Xu L."/>
        </authorList>
    </citation>
    <scope>NUCLEOTIDE SEQUENCE [LARGE SCALE GENOMIC DNA]</scope>
    <source>
        <strain evidence="7 8">MCCC 1A09965</strain>
    </source>
</reference>
<dbReference type="GO" id="GO:0005737">
    <property type="term" value="C:cytoplasm"/>
    <property type="evidence" value="ECO:0007669"/>
    <property type="project" value="UniProtKB-SubCell"/>
</dbReference>
<comment type="similarity">
    <text evidence="1 6">Belongs to the SecB family.</text>
</comment>
<evidence type="ECO:0000256" key="2">
    <source>
        <dbReference type="ARBA" id="ARBA00022448"/>
    </source>
</evidence>
<keyword evidence="5 6" id="KW-0143">Chaperone</keyword>
<evidence type="ECO:0000256" key="4">
    <source>
        <dbReference type="ARBA" id="ARBA00023010"/>
    </source>
</evidence>
<evidence type="ECO:0000313" key="7">
    <source>
        <dbReference type="EMBL" id="MXO63384.1"/>
    </source>
</evidence>
<dbReference type="InterPro" id="IPR035958">
    <property type="entry name" value="SecB-like_sf"/>
</dbReference>
<sequence>MADEGDILTDLNMDAGDAGKANGADNQPAIGLIQQYVKDLSVENPNAPECYQWQLAPDIDLQFNIGSAKIDEELHEVELKVNLTAKTDKGNLYIVELSYCGLFGMRNVPDDQAHAFVFAEAPRLLFPFARRVVADAVRDTGFPPLVLDPIDFQSLYMQQVQQRREQGIEPSELYGKPTN</sequence>
<evidence type="ECO:0000313" key="8">
    <source>
        <dbReference type="Proteomes" id="UP000445582"/>
    </source>
</evidence>
<keyword evidence="8" id="KW-1185">Reference proteome</keyword>
<dbReference type="NCBIfam" id="NF004392">
    <property type="entry name" value="PRK05751.1-3"/>
    <property type="match status" value="1"/>
</dbReference>
<comment type="subcellular location">
    <subcellularLocation>
        <location evidence="6">Cytoplasm</location>
    </subcellularLocation>
</comment>
<proteinExistence type="inferred from homology"/>
<dbReference type="GO" id="GO:0051262">
    <property type="term" value="P:protein tetramerization"/>
    <property type="evidence" value="ECO:0007669"/>
    <property type="project" value="InterPro"/>
</dbReference>
<protein>
    <recommendedName>
        <fullName evidence="6">Protein-export protein SecB</fullName>
    </recommendedName>
</protein>
<name>A0A844YKB9_9SPHN</name>
<dbReference type="SUPFAM" id="SSF54611">
    <property type="entry name" value="SecB-like"/>
    <property type="match status" value="1"/>
</dbReference>
<dbReference type="PANTHER" id="PTHR36918">
    <property type="match status" value="1"/>
</dbReference>
<dbReference type="EMBL" id="WTYN01000001">
    <property type="protein sequence ID" value="MXO63384.1"/>
    <property type="molecule type" value="Genomic_DNA"/>
</dbReference>
<evidence type="ECO:0000256" key="1">
    <source>
        <dbReference type="ARBA" id="ARBA00009990"/>
    </source>
</evidence>
<keyword evidence="6" id="KW-0963">Cytoplasm</keyword>
<dbReference type="HAMAP" id="MF_00821">
    <property type="entry name" value="SecB"/>
    <property type="match status" value="1"/>
</dbReference>
<dbReference type="RefSeq" id="WP_160674952.1">
    <property type="nucleotide sequence ID" value="NZ_WTYN01000001.1"/>
</dbReference>
<evidence type="ECO:0000256" key="6">
    <source>
        <dbReference type="HAMAP-Rule" id="MF_00821"/>
    </source>
</evidence>
<dbReference type="Gene3D" id="3.10.420.10">
    <property type="entry name" value="SecB-like"/>
    <property type="match status" value="1"/>
</dbReference>
<keyword evidence="4 6" id="KW-0811">Translocation</keyword>